<protein>
    <submittedName>
        <fullName evidence="1">Uncharacterized protein</fullName>
    </submittedName>
</protein>
<evidence type="ECO:0000313" key="1">
    <source>
        <dbReference type="EMBL" id="CAH0380007.1"/>
    </source>
</evidence>
<dbReference type="Proteomes" id="UP000789595">
    <property type="component" value="Unassembled WGS sequence"/>
</dbReference>
<gene>
    <name evidence="1" type="ORF">PECAL_6P16430</name>
</gene>
<comment type="caution">
    <text evidence="1">The sequence shown here is derived from an EMBL/GenBank/DDBJ whole genome shotgun (WGS) entry which is preliminary data.</text>
</comment>
<organism evidence="1 2">
    <name type="scientific">Pelagomonas calceolata</name>
    <dbReference type="NCBI Taxonomy" id="35677"/>
    <lineage>
        <taxon>Eukaryota</taxon>
        <taxon>Sar</taxon>
        <taxon>Stramenopiles</taxon>
        <taxon>Ochrophyta</taxon>
        <taxon>Pelagophyceae</taxon>
        <taxon>Pelagomonadales</taxon>
        <taxon>Pelagomonadaceae</taxon>
        <taxon>Pelagomonas</taxon>
    </lineage>
</organism>
<keyword evidence="2" id="KW-1185">Reference proteome</keyword>
<evidence type="ECO:0000313" key="2">
    <source>
        <dbReference type="Proteomes" id="UP000789595"/>
    </source>
</evidence>
<name>A0A8J2X4A6_9STRA</name>
<sequence>MEDEADTPTEQRPLVARGTTRYGRAAVAGAALLSSGVMLQARTTRTNLVVETEAQPTGDPCYVEGTEDFPEGLQNVAGYQRLGLPYGGILLADRGQFPELHGDEAYDVPTGRITEGYDELLDKCMTGGDCAGPLDLTKSCSLVVTDEADAQLSCVETCVESRFKDFLAVDGASQRVLDTLETHDSCYFPVLSAFTSTPSLVKSCVDPDYDAPVPSDCYDCISGCLGDTTKGVLRLDCDAAYVDVVEGEPLRPGEETFASGNRGRAVAPPDAGVSLKPFALAAGILIGVL</sequence>
<reference evidence="1" key="1">
    <citation type="submission" date="2021-11" db="EMBL/GenBank/DDBJ databases">
        <authorList>
            <consortium name="Genoscope - CEA"/>
            <person name="William W."/>
        </authorList>
    </citation>
    <scope>NUCLEOTIDE SEQUENCE</scope>
</reference>
<proteinExistence type="predicted"/>
<dbReference type="AlphaFoldDB" id="A0A8J2X4A6"/>
<dbReference type="EMBL" id="CAKKNE010000006">
    <property type="protein sequence ID" value="CAH0380007.1"/>
    <property type="molecule type" value="Genomic_DNA"/>
</dbReference>
<accession>A0A8J2X4A6</accession>